<keyword evidence="1" id="KW-0732">Signal</keyword>
<reference evidence="2" key="1">
    <citation type="submission" date="2023-10" db="EMBL/GenBank/DDBJ databases">
        <title>Characterization and whole genome sequencing of a novel strain of Bergeyella porcorum QD2021 isolated from pig.</title>
        <authorList>
            <person name="Liu G."/>
            <person name="Chen C."/>
            <person name="Han X."/>
        </authorList>
    </citation>
    <scope>NUCLEOTIDE SEQUENCE</scope>
    <source>
        <strain evidence="2">QD2021</strain>
    </source>
</reference>
<evidence type="ECO:0008006" key="4">
    <source>
        <dbReference type="Google" id="ProtNLM"/>
    </source>
</evidence>
<name>A0AAU0F407_9FLAO</name>
<evidence type="ECO:0000313" key="2">
    <source>
        <dbReference type="EMBL" id="WOC50695.1"/>
    </source>
</evidence>
<gene>
    <name evidence="2" type="ORF">BPO_0048</name>
</gene>
<sequence length="1175" mass="130262">MKKISLLFVFFYSVIFLAQSTNRHIKNASGTLLPDVVDYCAGESFSLKVDATATATGDYEITRVDPLAYQLSAGNNLIVFDNSAGGNQDKFSESIDIGFPFSFYGKEYSKVSVGIHGRLVFNDDGVSQLKDKATYTDRRFSTPLNTSDFNKVFLSDANAEVPLGQIFFGYTHLSTISTVATERTYKRVLVGGVRGLMIYFKGAVFHDYKSRFNSCVLLLEDGRMVIYVDGKQRNDLPAILGIQNETASQAKVPTHNTSGSDYNNGNWQSEGVAFLFTPNQNLTPEVKWLVDGVEKQIGTSYNYKPSGTSETLKAVITFKDDAGTVVKTEESMVAFHPIEQPKVMKTEAANCGEPAVLKITNYNARLSYEWFSTANPSTVLGTGETFNATASGTYGVRVKDISCNKASDDISVNIDSPIPPFGYTNGHIFPYCETNPTKVVNLLSLLNYSLDSTQYTVKFYENGVEISDYSNYTLNSGDSKNITVKVETLAGVTPSCSATLNFTVKYQAFPTKVSLDSRLLCVGASQYTVADFKANHPAFSAFDITFWNNGNLLGEMVNPSELSTVKVRAVKNGFTCQFDYDLSFRFHPSVMANTPTTILTKKCESNPTFDFSVLKNEINNSTEVEITFHKTIEDARNGANAVDGSTPFPVGISPIYIRVKNINTDCVAQTFPSFNVEVFAKPQLKTTSIPMTRCEGETFDLTRTKEDLLAVINPVIANYEIKYFKPNGVELSSSEWEEYKLSEWGKNPYIEISYDGQCADKVVFDLKYNALPTSSVSEISVCDEKTYSLNDFKNKVVANPADYEFLNSDGSVMMASFDLSSLPKTVQFYLKRKNTGCRSGLLAVTFKQLSPLPLDSNNVSIENCDTQGDRFDGVALFDLTSVQTQISTTNGARFTFYTDAARTQIIANPTAFSSADAIVYVKVEVDGFCPSSAEVKLNVKTPTRSTTLKEKYFICYGSGVTIDAGSEYIAFSWSDGATEQIATFTQAGSYSVTLTNAEGCSYTHYFEISDENQPKIQQIHQDNSKIEVIATGLYPIEYSFNGAVFSSSNVLQNPTAQEYTVRVRSVLPDGSYCEGASKHLYAININNVITPNDDGKNDIWRIKNLDKMEQVEILISDRYGKPVFHTADKNKLYWDGKQNGRPLPTASYWYVVKWLDTATQKSEVRQGWILLKNRE</sequence>
<dbReference type="EMBL" id="CP136426">
    <property type="protein sequence ID" value="WOC50695.1"/>
    <property type="molecule type" value="Genomic_DNA"/>
</dbReference>
<dbReference type="KEGG" id="bpor:BPO_0048"/>
<dbReference type="Gene3D" id="2.60.40.740">
    <property type="match status" value="1"/>
</dbReference>
<dbReference type="AlphaFoldDB" id="A0AAU0F407"/>
<dbReference type="NCBIfam" id="TIGR04131">
    <property type="entry name" value="Bac_Flav_CTERM"/>
    <property type="match status" value="1"/>
</dbReference>
<evidence type="ECO:0000313" key="3">
    <source>
        <dbReference type="Proteomes" id="UP001432059"/>
    </source>
</evidence>
<accession>A0AAU0F407</accession>
<feature type="chain" id="PRO_5043524048" description="Gliding motility-associated C-terminal domain-containing protein" evidence="1">
    <location>
        <begin position="19"/>
        <end position="1175"/>
    </location>
</feature>
<dbReference type="Proteomes" id="UP001432059">
    <property type="component" value="Chromosome"/>
</dbReference>
<dbReference type="RefSeq" id="WP_327984416.1">
    <property type="nucleotide sequence ID" value="NZ_CP136426.1"/>
</dbReference>
<dbReference type="InterPro" id="IPR026341">
    <property type="entry name" value="T9SS_type_B"/>
</dbReference>
<feature type="signal peptide" evidence="1">
    <location>
        <begin position="1"/>
        <end position="18"/>
    </location>
</feature>
<dbReference type="Pfam" id="PF13585">
    <property type="entry name" value="CHU_C"/>
    <property type="match status" value="1"/>
</dbReference>
<organism evidence="2 3">
    <name type="scientific">Bergeyella porcorum</name>
    <dbReference type="NCBI Taxonomy" id="1735111"/>
    <lineage>
        <taxon>Bacteria</taxon>
        <taxon>Pseudomonadati</taxon>
        <taxon>Bacteroidota</taxon>
        <taxon>Flavobacteriia</taxon>
        <taxon>Flavobacteriales</taxon>
        <taxon>Weeksellaceae</taxon>
        <taxon>Bergeyella</taxon>
    </lineage>
</organism>
<evidence type="ECO:0000256" key="1">
    <source>
        <dbReference type="SAM" id="SignalP"/>
    </source>
</evidence>
<protein>
    <recommendedName>
        <fullName evidence="4">Gliding motility-associated C-terminal domain-containing protein</fullName>
    </recommendedName>
</protein>
<proteinExistence type="predicted"/>
<keyword evidence="3" id="KW-1185">Reference proteome</keyword>